<dbReference type="RefSeq" id="WP_071862039.1">
    <property type="nucleotide sequence ID" value="NZ_JBHLVS010000013.1"/>
</dbReference>
<reference evidence="1 2" key="1">
    <citation type="submission" date="2014-12" db="EMBL/GenBank/DDBJ databases">
        <title>Draft genome sequences of 29 type strains of Enterococci.</title>
        <authorList>
            <person name="Zhong Z."/>
            <person name="Sun Z."/>
            <person name="Liu W."/>
            <person name="Zhang W."/>
            <person name="Zhang H."/>
        </authorList>
    </citation>
    <scope>NUCLEOTIDE SEQUENCE [LARGE SCALE GENOMIC DNA]</scope>
    <source>
        <strain evidence="1 2">DSM 22802</strain>
    </source>
</reference>
<organism evidence="1 2">
    <name type="scientific">Enterococcus devriesei</name>
    <dbReference type="NCBI Taxonomy" id="319970"/>
    <lineage>
        <taxon>Bacteria</taxon>
        <taxon>Bacillati</taxon>
        <taxon>Bacillota</taxon>
        <taxon>Bacilli</taxon>
        <taxon>Lactobacillales</taxon>
        <taxon>Enterococcaceae</taxon>
        <taxon>Enterococcus</taxon>
    </lineage>
</organism>
<sequence length="269" mass="31528">MKPFLIHNKERNTYPMVVSLPHSGTWLPETMKKSLYSEAVLANTDWFLPKLYEFLVAKGCTVIENQVNRYVADPNRGSQMFGQDYQTSVVYQYNTFGHKLYDQQLEPQTIEERLTNYYWPYHQALQELINTKRQFYQKVYLLDLHSFAEYPNQVGIRPADLVVGNQTDQSSSAEFRQLVTSLLEAEDYAVSNNQPFRGGFITKFYGNQPHIEALQLEIRYQEYIEARSFGEEVLTKYNPALFHCSQRRLEKVFEKLLESISKERRSGGE</sequence>
<comment type="caution">
    <text evidence="1">The sequence shown here is derived from an EMBL/GenBank/DDBJ whole genome shotgun (WGS) entry which is preliminary data.</text>
</comment>
<dbReference type="AlphaFoldDB" id="A0A1L8SVW0"/>
<evidence type="ECO:0000313" key="1">
    <source>
        <dbReference type="EMBL" id="OJG36086.1"/>
    </source>
</evidence>
<dbReference type="Proteomes" id="UP000183700">
    <property type="component" value="Unassembled WGS sequence"/>
</dbReference>
<gene>
    <name evidence="1" type="ORF">RV00_GL002230</name>
</gene>
<keyword evidence="2" id="KW-1185">Reference proteome</keyword>
<dbReference type="Pfam" id="PF05013">
    <property type="entry name" value="FGase"/>
    <property type="match status" value="1"/>
</dbReference>
<evidence type="ECO:0000313" key="2">
    <source>
        <dbReference type="Proteomes" id="UP000183700"/>
    </source>
</evidence>
<dbReference type="InterPro" id="IPR007709">
    <property type="entry name" value="N-FG_amidohydro"/>
</dbReference>
<dbReference type="SUPFAM" id="SSF53187">
    <property type="entry name" value="Zn-dependent exopeptidases"/>
    <property type="match status" value="1"/>
</dbReference>
<dbReference type="EMBL" id="JXKM01000004">
    <property type="protein sequence ID" value="OJG36086.1"/>
    <property type="molecule type" value="Genomic_DNA"/>
</dbReference>
<name>A0A1L8SVW0_9ENTE</name>
<dbReference type="Gene3D" id="3.40.630.40">
    <property type="entry name" value="Zn-dependent exopeptidases"/>
    <property type="match status" value="1"/>
</dbReference>
<accession>A0A1L8SVW0</accession>
<dbReference type="STRING" id="319970.RV00_GL002230"/>
<dbReference type="OrthoDB" id="8716700at2"/>
<protein>
    <submittedName>
        <fullName evidence="1">N-formylglutamate deformylase</fullName>
    </submittedName>
</protein>
<proteinExistence type="predicted"/>